<accession>A0A6G1KTK2</accession>
<dbReference type="EMBL" id="ML995952">
    <property type="protein sequence ID" value="KAF2763917.1"/>
    <property type="molecule type" value="Genomic_DNA"/>
</dbReference>
<keyword evidence="3" id="KW-1185">Reference proteome</keyword>
<dbReference type="AlphaFoldDB" id="A0A6G1KTK2"/>
<feature type="region of interest" description="Disordered" evidence="1">
    <location>
        <begin position="80"/>
        <end position="106"/>
    </location>
</feature>
<dbReference type="Proteomes" id="UP000799436">
    <property type="component" value="Unassembled WGS sequence"/>
</dbReference>
<gene>
    <name evidence="2" type="ORF">EJ03DRAFT_332341</name>
</gene>
<reference evidence="2" key="1">
    <citation type="journal article" date="2020" name="Stud. Mycol.">
        <title>101 Dothideomycetes genomes: a test case for predicting lifestyles and emergence of pathogens.</title>
        <authorList>
            <person name="Haridas S."/>
            <person name="Albert R."/>
            <person name="Binder M."/>
            <person name="Bloem J."/>
            <person name="Labutti K."/>
            <person name="Salamov A."/>
            <person name="Andreopoulos B."/>
            <person name="Baker S."/>
            <person name="Barry K."/>
            <person name="Bills G."/>
            <person name="Bluhm B."/>
            <person name="Cannon C."/>
            <person name="Castanera R."/>
            <person name="Culley D."/>
            <person name="Daum C."/>
            <person name="Ezra D."/>
            <person name="Gonzalez J."/>
            <person name="Henrissat B."/>
            <person name="Kuo A."/>
            <person name="Liang C."/>
            <person name="Lipzen A."/>
            <person name="Lutzoni F."/>
            <person name="Magnuson J."/>
            <person name="Mondo S."/>
            <person name="Nolan M."/>
            <person name="Ohm R."/>
            <person name="Pangilinan J."/>
            <person name="Park H.-J."/>
            <person name="Ramirez L."/>
            <person name="Alfaro M."/>
            <person name="Sun H."/>
            <person name="Tritt A."/>
            <person name="Yoshinaga Y."/>
            <person name="Zwiers L.-H."/>
            <person name="Turgeon B."/>
            <person name="Goodwin S."/>
            <person name="Spatafora J."/>
            <person name="Crous P."/>
            <person name="Grigoriev I."/>
        </authorList>
    </citation>
    <scope>NUCLEOTIDE SEQUENCE</scope>
    <source>
        <strain evidence="2">CBS 116005</strain>
    </source>
</reference>
<feature type="region of interest" description="Disordered" evidence="1">
    <location>
        <begin position="30"/>
        <end position="49"/>
    </location>
</feature>
<organism evidence="2 3">
    <name type="scientific">Teratosphaeria nubilosa</name>
    <dbReference type="NCBI Taxonomy" id="161662"/>
    <lineage>
        <taxon>Eukaryota</taxon>
        <taxon>Fungi</taxon>
        <taxon>Dikarya</taxon>
        <taxon>Ascomycota</taxon>
        <taxon>Pezizomycotina</taxon>
        <taxon>Dothideomycetes</taxon>
        <taxon>Dothideomycetidae</taxon>
        <taxon>Mycosphaerellales</taxon>
        <taxon>Teratosphaeriaceae</taxon>
        <taxon>Teratosphaeria</taxon>
    </lineage>
</organism>
<protein>
    <submittedName>
        <fullName evidence="2">Uncharacterized protein</fullName>
    </submittedName>
</protein>
<sequence length="106" mass="11473">MSKAHEKLFEDVNSRAYLTLLCVGAATADAQENNSGSPTHHSPKQHRSFAPNFSVPACSTSEDPLVTFRCHKTDTVRAKFGPASQESSPTVTSAVDVGGRNDILWR</sequence>
<evidence type="ECO:0000256" key="1">
    <source>
        <dbReference type="SAM" id="MobiDB-lite"/>
    </source>
</evidence>
<name>A0A6G1KTK2_9PEZI</name>
<evidence type="ECO:0000313" key="3">
    <source>
        <dbReference type="Proteomes" id="UP000799436"/>
    </source>
</evidence>
<proteinExistence type="predicted"/>
<feature type="compositionally biased region" description="Polar residues" evidence="1">
    <location>
        <begin position="30"/>
        <end position="40"/>
    </location>
</feature>
<evidence type="ECO:0000313" key="2">
    <source>
        <dbReference type="EMBL" id="KAF2763917.1"/>
    </source>
</evidence>
<feature type="compositionally biased region" description="Polar residues" evidence="1">
    <location>
        <begin position="84"/>
        <end position="93"/>
    </location>
</feature>